<feature type="transmembrane region" description="Helical" evidence="1">
    <location>
        <begin position="315"/>
        <end position="334"/>
    </location>
</feature>
<gene>
    <name evidence="2" type="ORF">SS37A_06840</name>
</gene>
<feature type="transmembrane region" description="Helical" evidence="1">
    <location>
        <begin position="409"/>
        <end position="426"/>
    </location>
</feature>
<feature type="transmembrane region" description="Helical" evidence="1">
    <location>
        <begin position="135"/>
        <end position="153"/>
    </location>
</feature>
<feature type="transmembrane region" description="Helical" evidence="1">
    <location>
        <begin position="462"/>
        <end position="479"/>
    </location>
</feature>
<dbReference type="Proteomes" id="UP001317629">
    <property type="component" value="Chromosome"/>
</dbReference>
<feature type="transmembrane region" description="Helical" evidence="1">
    <location>
        <begin position="182"/>
        <end position="198"/>
    </location>
</feature>
<evidence type="ECO:0000256" key="1">
    <source>
        <dbReference type="SAM" id="Phobius"/>
    </source>
</evidence>
<dbReference type="EMBL" id="AP027142">
    <property type="protein sequence ID" value="BDV33155.1"/>
    <property type="molecule type" value="Genomic_DNA"/>
</dbReference>
<feature type="transmembrane region" description="Helical" evidence="1">
    <location>
        <begin position="341"/>
        <end position="367"/>
    </location>
</feature>
<organism evidence="2 3">
    <name type="scientific">Methylocystis iwaonis</name>
    <dbReference type="NCBI Taxonomy" id="2885079"/>
    <lineage>
        <taxon>Bacteria</taxon>
        <taxon>Pseudomonadati</taxon>
        <taxon>Pseudomonadota</taxon>
        <taxon>Alphaproteobacteria</taxon>
        <taxon>Hyphomicrobiales</taxon>
        <taxon>Methylocystaceae</taxon>
        <taxon>Methylocystis</taxon>
    </lineage>
</organism>
<keyword evidence="3" id="KW-1185">Reference proteome</keyword>
<name>A0ABN6VD61_9HYPH</name>
<feature type="transmembrane region" description="Helical" evidence="1">
    <location>
        <begin position="21"/>
        <end position="39"/>
    </location>
</feature>
<keyword evidence="1" id="KW-0812">Transmembrane</keyword>
<feature type="transmembrane region" description="Helical" evidence="1">
    <location>
        <begin position="227"/>
        <end position="250"/>
    </location>
</feature>
<feature type="transmembrane region" description="Helical" evidence="1">
    <location>
        <begin position="204"/>
        <end position="220"/>
    </location>
</feature>
<dbReference type="InterPro" id="IPR018580">
    <property type="entry name" value="Uncharacterised_YfhO"/>
</dbReference>
<feature type="transmembrane region" description="Helical" evidence="1">
    <location>
        <begin position="432"/>
        <end position="455"/>
    </location>
</feature>
<evidence type="ECO:0000313" key="3">
    <source>
        <dbReference type="Proteomes" id="UP001317629"/>
    </source>
</evidence>
<dbReference type="PANTHER" id="PTHR38454">
    <property type="entry name" value="INTEGRAL MEMBRANE PROTEIN-RELATED"/>
    <property type="match status" value="1"/>
</dbReference>
<sequence length="771" mass="83215">MSTIAPHKKIEQAETREPYGLAALLFLATALALAFPWLSGRVTIPWDAKAHFQPQFVFLAHALHSGQSPFWTPNVFAGMPQIADPQSLIFAPFFLLAAALIPEPSFVLEDAIVFGMLAMGGLTLVAYFRDRGWSAAGALIAALAFAFGGSAAWRIQHTGQIMSLSWLPATLWLLARALDRRSAAYGSAAGAVAAFMVLGRDQVAYLSVLMLAAYALYRIATDDAPVASAIAPLLAGAVMGAAIIAVPLAFTLELAANSNRPEIDLDGAYKGSLPPASFFTLLSANMFGTDGPLAAFWGPPVGEADLFLARNMTDVYAGAIPLVAALAALGRRFFAEREARFFAGALVFFALYALGRYTPAFAFFYHIPGVDLWRRPADATFLFGFAFALLAGYAFTLIERRVAAPRPPLLIGALAGLFALAIAYAAKREHLAQALAPLAISAAFVAGATALVIAVGAGRLRGFALLAAVAALATADLAVSNGPNESTALPPEQFDVLRTDSKDPVIAFLEEKLKENAAPDRRDRVELAAIDFHWPNASLVHGLDHDLGYNPIRLKIFEDATGAGDHVALPEQREFSKLYPTYHSPLSDMLGLRYVATGVPIEAIDKHYKPGDLQELTQIGKVHLYENKSAYPRVMVATCAMHVDFARMVATGEWPEADYRETVLLEEPPLCHTRKGLPPDAARARLVSYGNSEIVVETNAPPGGGWLILNDVWHPWWFATLDGEAAEILRANVLFRAVAIPEGRHEVRFTFQPVPGLLREISRRRGQRPGV</sequence>
<dbReference type="PANTHER" id="PTHR38454:SF1">
    <property type="entry name" value="INTEGRAL MEMBRANE PROTEIN"/>
    <property type="match status" value="1"/>
</dbReference>
<keyword evidence="1" id="KW-0472">Membrane</keyword>
<keyword evidence="1" id="KW-1133">Transmembrane helix</keyword>
<proteinExistence type="predicted"/>
<feature type="transmembrane region" description="Helical" evidence="1">
    <location>
        <begin position="111"/>
        <end position="128"/>
    </location>
</feature>
<reference evidence="2 3" key="1">
    <citation type="journal article" date="2023" name="Int. J. Syst. Evol. Microbiol.">
        <title>Methylocystis iwaonis sp. nov., a type II methane-oxidizing bacterium from surface soil of a rice paddy field in Japan, and emended description of the genus Methylocystis (ex Whittenbury et al. 1970) Bowman et al. 1993.</title>
        <authorList>
            <person name="Kaise H."/>
            <person name="Sawadogo J.B."/>
            <person name="Alam M.S."/>
            <person name="Ueno C."/>
            <person name="Dianou D."/>
            <person name="Shinjo R."/>
            <person name="Asakawa S."/>
        </authorList>
    </citation>
    <scope>NUCLEOTIDE SEQUENCE [LARGE SCALE GENOMIC DNA]</scope>
    <source>
        <strain evidence="2 3">SS37A-Re</strain>
    </source>
</reference>
<accession>A0ABN6VD61</accession>
<evidence type="ECO:0000313" key="2">
    <source>
        <dbReference type="EMBL" id="BDV33155.1"/>
    </source>
</evidence>
<evidence type="ECO:0008006" key="4">
    <source>
        <dbReference type="Google" id="ProtNLM"/>
    </source>
</evidence>
<dbReference type="RefSeq" id="WP_281930489.1">
    <property type="nucleotide sequence ID" value="NZ_AP027142.1"/>
</dbReference>
<protein>
    <recommendedName>
        <fullName evidence="4">YfhO family protein</fullName>
    </recommendedName>
</protein>
<feature type="transmembrane region" description="Helical" evidence="1">
    <location>
        <begin position="379"/>
        <end position="397"/>
    </location>
</feature>